<evidence type="ECO:0000256" key="12">
    <source>
        <dbReference type="SAM" id="MobiDB-lite"/>
    </source>
</evidence>
<keyword evidence="3" id="KW-0964">Secreted</keyword>
<comment type="subcellular location">
    <subcellularLocation>
        <location evidence="1">Secreted</location>
    </subcellularLocation>
</comment>
<evidence type="ECO:0000256" key="8">
    <source>
        <dbReference type="ARBA" id="ARBA00023180"/>
    </source>
</evidence>
<keyword evidence="8" id="KW-0325">Glycoprotein</keyword>
<organism evidence="13 14">
    <name type="scientific">Phrynocephalus forsythii</name>
    <dbReference type="NCBI Taxonomy" id="171643"/>
    <lineage>
        <taxon>Eukaryota</taxon>
        <taxon>Metazoa</taxon>
        <taxon>Chordata</taxon>
        <taxon>Craniata</taxon>
        <taxon>Vertebrata</taxon>
        <taxon>Euteleostomi</taxon>
        <taxon>Lepidosauria</taxon>
        <taxon>Squamata</taxon>
        <taxon>Bifurcata</taxon>
        <taxon>Unidentata</taxon>
        <taxon>Episquamata</taxon>
        <taxon>Toxicofera</taxon>
        <taxon>Iguania</taxon>
        <taxon>Acrodonta</taxon>
        <taxon>Agamidae</taxon>
        <taxon>Agaminae</taxon>
        <taxon>Phrynocephalus</taxon>
    </lineage>
</organism>
<evidence type="ECO:0000256" key="6">
    <source>
        <dbReference type="ARBA" id="ARBA00022685"/>
    </source>
</evidence>
<comment type="caution">
    <text evidence="13">The sequence shown here is derived from an EMBL/GenBank/DDBJ whole genome shotgun (WGS) entry which is preliminary data.</text>
</comment>
<dbReference type="GO" id="GO:0005615">
    <property type="term" value="C:extracellular space"/>
    <property type="evidence" value="ECO:0007669"/>
    <property type="project" value="TreeGrafter"/>
</dbReference>
<dbReference type="OrthoDB" id="9907623at2759"/>
<dbReference type="Proteomes" id="UP001142489">
    <property type="component" value="Unassembled WGS sequence"/>
</dbReference>
<dbReference type="GO" id="GO:0030141">
    <property type="term" value="C:secretory granule"/>
    <property type="evidence" value="ECO:0007669"/>
    <property type="project" value="InterPro"/>
</dbReference>
<reference evidence="13" key="1">
    <citation type="journal article" date="2023" name="DNA Res.">
        <title>Chromosome-level genome assembly of Phrynocephalus forsythii using third-generation DNA sequencing and Hi-C analysis.</title>
        <authorList>
            <person name="Qi Y."/>
            <person name="Zhao W."/>
            <person name="Zhao Y."/>
            <person name="Niu C."/>
            <person name="Cao S."/>
            <person name="Zhang Y."/>
        </authorList>
    </citation>
    <scope>NUCLEOTIDE SEQUENCE</scope>
    <source>
        <tissue evidence="13">Muscle</tissue>
    </source>
</reference>
<evidence type="ECO:0000256" key="1">
    <source>
        <dbReference type="ARBA" id="ARBA00004613"/>
    </source>
</evidence>
<keyword evidence="4" id="KW-0597">Phosphoprotein</keyword>
<dbReference type="InterPro" id="IPR001990">
    <property type="entry name" value="Granin"/>
</dbReference>
<keyword evidence="5" id="KW-0765">Sulfation</keyword>
<feature type="compositionally biased region" description="Basic and acidic residues" evidence="12">
    <location>
        <begin position="1"/>
        <end position="11"/>
    </location>
</feature>
<keyword evidence="6" id="KW-0165">Cleavage on pair of basic residues</keyword>
<dbReference type="PANTHER" id="PTHR10583">
    <property type="entry name" value="CHROMOGRANIN"/>
    <property type="match status" value="1"/>
</dbReference>
<sequence length="224" mass="26697">MPKPQNIERENGVQTLDSLEEGPSEEKRPSDEEELATRQHSEWEESVPNKRTLLIEEGYPRSHYLVQNLKRAVAPYLPYYQQLRWKSRHPEKKDYFRKPVLESEEEPRPHLMEREFFPDYNDYDVWAKKQLAEGLTHRPHESDHLKSSHKFDVKRQYNRMDELAHLLSNRKKSVEFPELYSSKEDVKRGHIIRNGKLEAFGYADVFKEKALLIETEALLIEPKV</sequence>
<dbReference type="AlphaFoldDB" id="A0A9Q0Y3Z3"/>
<evidence type="ECO:0000313" key="14">
    <source>
        <dbReference type="Proteomes" id="UP001142489"/>
    </source>
</evidence>
<accession>A0A9Q0Y3Z3</accession>
<gene>
    <name evidence="13" type="ORF">JRQ81_005790</name>
</gene>
<evidence type="ECO:0000256" key="4">
    <source>
        <dbReference type="ARBA" id="ARBA00022553"/>
    </source>
</evidence>
<comment type="similarity">
    <text evidence="2">Belongs to the chromogranin/secretogranin protein family.</text>
</comment>
<evidence type="ECO:0000256" key="11">
    <source>
        <dbReference type="ARBA" id="ARBA00044763"/>
    </source>
</evidence>
<feature type="region of interest" description="Disordered" evidence="12">
    <location>
        <begin position="1"/>
        <end position="50"/>
    </location>
</feature>
<evidence type="ECO:0000256" key="10">
    <source>
        <dbReference type="ARBA" id="ARBA00042410"/>
    </source>
</evidence>
<proteinExistence type="inferred from homology"/>
<comment type="subunit">
    <text evidence="11">Interacts with ITPR1 in the secretory granules.</text>
</comment>
<name>A0A9Q0Y3Z3_9SAUR</name>
<dbReference type="Pfam" id="PF01271">
    <property type="entry name" value="Granin"/>
    <property type="match status" value="1"/>
</dbReference>
<dbReference type="PANTHER" id="PTHR10583:SF4">
    <property type="entry name" value="SECRETOGRANIN-1"/>
    <property type="match status" value="1"/>
</dbReference>
<keyword evidence="7" id="KW-0654">Proteoglycan</keyword>
<evidence type="ECO:0000256" key="2">
    <source>
        <dbReference type="ARBA" id="ARBA00005723"/>
    </source>
</evidence>
<feature type="compositionally biased region" description="Basic and acidic residues" evidence="12">
    <location>
        <begin position="24"/>
        <end position="43"/>
    </location>
</feature>
<evidence type="ECO:0000256" key="9">
    <source>
        <dbReference type="ARBA" id="ARBA00039221"/>
    </source>
</evidence>
<dbReference type="EMBL" id="JAPFRF010000002">
    <property type="protein sequence ID" value="KAJ7341552.1"/>
    <property type="molecule type" value="Genomic_DNA"/>
</dbReference>
<protein>
    <recommendedName>
        <fullName evidence="9">Secretogranin-1</fullName>
    </recommendedName>
    <alternativeName>
        <fullName evidence="10">Chromogranin-B</fullName>
    </alternativeName>
</protein>
<dbReference type="InterPro" id="IPR001819">
    <property type="entry name" value="Chromogranin_AB"/>
</dbReference>
<evidence type="ECO:0000313" key="13">
    <source>
        <dbReference type="EMBL" id="KAJ7341552.1"/>
    </source>
</evidence>
<evidence type="ECO:0000256" key="7">
    <source>
        <dbReference type="ARBA" id="ARBA00022974"/>
    </source>
</evidence>
<evidence type="ECO:0000256" key="5">
    <source>
        <dbReference type="ARBA" id="ARBA00022641"/>
    </source>
</evidence>
<evidence type="ECO:0000256" key="3">
    <source>
        <dbReference type="ARBA" id="ARBA00022525"/>
    </source>
</evidence>
<keyword evidence="14" id="KW-1185">Reference proteome</keyword>